<dbReference type="InterPro" id="IPR038513">
    <property type="entry name" value="FAIM1_dom_sf"/>
</dbReference>
<evidence type="ECO:0000256" key="1">
    <source>
        <dbReference type="ARBA" id="ARBA00022723"/>
    </source>
</evidence>
<keyword evidence="3" id="KW-0862">Zinc</keyword>
<dbReference type="Proteomes" id="UP000243217">
    <property type="component" value="Unassembled WGS sequence"/>
</dbReference>
<feature type="domain" description="RanBP2-type" evidence="5">
    <location>
        <begin position="160"/>
        <end position="185"/>
    </location>
</feature>
<dbReference type="GO" id="GO:0008270">
    <property type="term" value="F:zinc ion binding"/>
    <property type="evidence" value="ECO:0007669"/>
    <property type="project" value="UniProtKB-KW"/>
</dbReference>
<dbReference type="SUPFAM" id="SSF90209">
    <property type="entry name" value="Ran binding protein zinc finger-like"/>
    <property type="match status" value="1"/>
</dbReference>
<feature type="compositionally biased region" description="Polar residues" evidence="4">
    <location>
        <begin position="192"/>
        <end position="202"/>
    </location>
</feature>
<dbReference type="EMBL" id="JNBS01001120">
    <property type="protein sequence ID" value="OQS02516.1"/>
    <property type="molecule type" value="Genomic_DNA"/>
</dbReference>
<organism evidence="6 7">
    <name type="scientific">Thraustotheca clavata</name>
    <dbReference type="NCBI Taxonomy" id="74557"/>
    <lineage>
        <taxon>Eukaryota</taxon>
        <taxon>Sar</taxon>
        <taxon>Stramenopiles</taxon>
        <taxon>Oomycota</taxon>
        <taxon>Saprolegniomycetes</taxon>
        <taxon>Saprolegniales</taxon>
        <taxon>Achlyaceae</taxon>
        <taxon>Thraustotheca</taxon>
    </lineage>
</organism>
<evidence type="ECO:0000256" key="2">
    <source>
        <dbReference type="ARBA" id="ARBA00022771"/>
    </source>
</evidence>
<dbReference type="Gene3D" id="2.40.128.180">
    <property type="match status" value="1"/>
</dbReference>
<dbReference type="InterPro" id="IPR001876">
    <property type="entry name" value="Znf_RanBP2"/>
</dbReference>
<dbReference type="InterPro" id="IPR036443">
    <property type="entry name" value="Znf_RanBP2_sf"/>
</dbReference>
<sequence length="431" mass="47714">MHHRPTRGGTGWDCKAENAKAAGLYYEIANVGKMVEASKKRITWRIKVEEGKEYEISLTHSIASGKKILRVDGIVAYQSTAFSLGDWDYVFNLGNHVLHCIIKPSVELNDSYDLIVDGVSFRRLPEQLKPKEKNPSVRTLQSKPKSRESSTSDLSRTASGAWECSACTLINEKPMAPVCEACGTPKPRHPVTRQSSTEFSRQTSKKEIEIPKQAPARPVEFNPFEEARSPTAPNDGFGFDMTKNDPFAQANAGFNQLEQKRTGSSDQIVSMLQGLDFSYQPPPPAPIEPVQPKMEVPLAPQPPSDPLWGAGIVNLDLNPQDKMPKLKPTTSLQTLEQARLSKPKEIQQPVMQPPPMAYGQYPPAYNGYPGQQHIMTAPVQQPPFGAYNMGNSTTMMNPNYGMQQQPQVFMPHMTNVPPAKARPSDPFATLS</sequence>
<keyword evidence="2" id="KW-0863">Zinc-finger</keyword>
<feature type="region of interest" description="Disordered" evidence="4">
    <location>
        <begin position="185"/>
        <end position="208"/>
    </location>
</feature>
<reference evidence="6 7" key="1">
    <citation type="journal article" date="2014" name="Genome Biol. Evol.">
        <title>The secreted proteins of Achlya hypogyna and Thraustotheca clavata identify the ancestral oomycete secretome and reveal gene acquisitions by horizontal gene transfer.</title>
        <authorList>
            <person name="Misner I."/>
            <person name="Blouin N."/>
            <person name="Leonard G."/>
            <person name="Richards T.A."/>
            <person name="Lane C.E."/>
        </authorList>
    </citation>
    <scope>NUCLEOTIDE SEQUENCE [LARGE SCALE GENOMIC DNA]</scope>
    <source>
        <strain evidence="6 7">ATCC 34112</strain>
    </source>
</reference>
<keyword evidence="1" id="KW-0479">Metal-binding</keyword>
<gene>
    <name evidence="6" type="ORF">THRCLA_05112</name>
</gene>
<evidence type="ECO:0000256" key="4">
    <source>
        <dbReference type="SAM" id="MobiDB-lite"/>
    </source>
</evidence>
<dbReference type="AlphaFoldDB" id="A0A1V9ZWY1"/>
<feature type="compositionally biased region" description="Basic and acidic residues" evidence="4">
    <location>
        <begin position="126"/>
        <end position="135"/>
    </location>
</feature>
<accession>A0A1V9ZWY1</accession>
<dbReference type="Gene3D" id="4.10.1060.10">
    <property type="entry name" value="Zinc finger, RanBP2-type"/>
    <property type="match status" value="1"/>
</dbReference>
<name>A0A1V9ZWY1_9STRA</name>
<dbReference type="Pfam" id="PF06905">
    <property type="entry name" value="FAIM1"/>
    <property type="match status" value="1"/>
</dbReference>
<comment type="caution">
    <text evidence="6">The sequence shown here is derived from an EMBL/GenBank/DDBJ whole genome shotgun (WGS) entry which is preliminary data.</text>
</comment>
<proteinExistence type="predicted"/>
<keyword evidence="7" id="KW-1185">Reference proteome</keyword>
<feature type="region of interest" description="Disordered" evidence="4">
    <location>
        <begin position="126"/>
        <end position="155"/>
    </location>
</feature>
<dbReference type="SMART" id="SM00547">
    <property type="entry name" value="ZnF_RBZ"/>
    <property type="match status" value="1"/>
</dbReference>
<dbReference type="InterPro" id="IPR010695">
    <property type="entry name" value="FAIM1"/>
</dbReference>
<evidence type="ECO:0000313" key="7">
    <source>
        <dbReference type="Proteomes" id="UP000243217"/>
    </source>
</evidence>
<protein>
    <recommendedName>
        <fullName evidence="5">RanBP2-type domain-containing protein</fullName>
    </recommendedName>
</protein>
<evidence type="ECO:0000313" key="6">
    <source>
        <dbReference type="EMBL" id="OQS02516.1"/>
    </source>
</evidence>
<evidence type="ECO:0000259" key="5">
    <source>
        <dbReference type="SMART" id="SM00547"/>
    </source>
</evidence>
<dbReference type="OrthoDB" id="261960at2759"/>
<evidence type="ECO:0000256" key="3">
    <source>
        <dbReference type="ARBA" id="ARBA00022833"/>
    </source>
</evidence>